<evidence type="ECO:0000313" key="2">
    <source>
        <dbReference type="EMBL" id="CAF1161396.1"/>
    </source>
</evidence>
<dbReference type="Proteomes" id="UP000682733">
    <property type="component" value="Unassembled WGS sequence"/>
</dbReference>
<proteinExistence type="predicted"/>
<evidence type="ECO:0000313" key="1">
    <source>
        <dbReference type="EMBL" id="CAF0920051.1"/>
    </source>
</evidence>
<dbReference type="EMBL" id="CAJOBA010003933">
    <property type="protein sequence ID" value="CAF3697660.1"/>
    <property type="molecule type" value="Genomic_DNA"/>
</dbReference>
<organism evidence="2 5">
    <name type="scientific">Didymodactylos carnosus</name>
    <dbReference type="NCBI Taxonomy" id="1234261"/>
    <lineage>
        <taxon>Eukaryota</taxon>
        <taxon>Metazoa</taxon>
        <taxon>Spiralia</taxon>
        <taxon>Gnathifera</taxon>
        <taxon>Rotifera</taxon>
        <taxon>Eurotatoria</taxon>
        <taxon>Bdelloidea</taxon>
        <taxon>Philodinida</taxon>
        <taxon>Philodinidae</taxon>
        <taxon>Didymodactylos</taxon>
    </lineage>
</organism>
<dbReference type="AlphaFoldDB" id="A0A814TFA6"/>
<evidence type="ECO:0000313" key="5">
    <source>
        <dbReference type="Proteomes" id="UP000663829"/>
    </source>
</evidence>
<keyword evidence="5" id="KW-1185">Reference proteome</keyword>
<accession>A0A814TFA6</accession>
<reference evidence="2" key="1">
    <citation type="submission" date="2021-02" db="EMBL/GenBank/DDBJ databases">
        <authorList>
            <person name="Nowell W R."/>
        </authorList>
    </citation>
    <scope>NUCLEOTIDE SEQUENCE</scope>
</reference>
<dbReference type="EMBL" id="CAJNOQ010007217">
    <property type="protein sequence ID" value="CAF1161396.1"/>
    <property type="molecule type" value="Genomic_DNA"/>
</dbReference>
<name>A0A814TFA6_9BILA</name>
<comment type="caution">
    <text evidence="2">The sequence shown here is derived from an EMBL/GenBank/DDBJ whole genome shotgun (WGS) entry which is preliminary data.</text>
</comment>
<sequence>MSKELTKLIPGCYAQGDRQAKRFITDKLPLLMSLDANMWSEIIRLFQELKQSDHFKDNVSTLLTFDGSRVKSKETLFET</sequence>
<evidence type="ECO:0000313" key="3">
    <source>
        <dbReference type="EMBL" id="CAF3697660.1"/>
    </source>
</evidence>
<dbReference type="Proteomes" id="UP000663829">
    <property type="component" value="Unassembled WGS sequence"/>
</dbReference>
<dbReference type="EMBL" id="CAJOBC010007217">
    <property type="protein sequence ID" value="CAF3924999.1"/>
    <property type="molecule type" value="Genomic_DNA"/>
</dbReference>
<evidence type="ECO:0000313" key="4">
    <source>
        <dbReference type="EMBL" id="CAF3924999.1"/>
    </source>
</evidence>
<gene>
    <name evidence="2" type="ORF">GPM918_LOCUS21699</name>
    <name evidence="1" type="ORF">OVA965_LOCUS10572</name>
    <name evidence="4" type="ORF">SRO942_LOCUS21696</name>
    <name evidence="3" type="ORF">TMI583_LOCUS10569</name>
</gene>
<protein>
    <submittedName>
        <fullName evidence="2">Uncharacterized protein</fullName>
    </submittedName>
</protein>
<dbReference type="Proteomes" id="UP000681722">
    <property type="component" value="Unassembled WGS sequence"/>
</dbReference>
<dbReference type="EMBL" id="CAJNOK010003931">
    <property type="protein sequence ID" value="CAF0920051.1"/>
    <property type="molecule type" value="Genomic_DNA"/>
</dbReference>
<dbReference type="Proteomes" id="UP000677228">
    <property type="component" value="Unassembled WGS sequence"/>
</dbReference>